<dbReference type="InterPro" id="IPR036429">
    <property type="entry name" value="SpoA-like_sf"/>
</dbReference>
<dbReference type="Gene3D" id="2.30.330.10">
    <property type="entry name" value="SpoA-like"/>
    <property type="match status" value="1"/>
</dbReference>
<dbReference type="InterPro" id="IPR001689">
    <property type="entry name" value="Flag_FliM"/>
</dbReference>
<keyword evidence="12" id="KW-0969">Cilium</keyword>
<dbReference type="AlphaFoldDB" id="A0A1W1YHX9"/>
<dbReference type="STRING" id="1122930.SAMN02745168_0433"/>
<comment type="similarity">
    <text evidence="3">Belongs to the FliM family.</text>
</comment>
<keyword evidence="12" id="KW-0282">Flagellum</keyword>
<organism evidence="12 13">
    <name type="scientific">Papillibacter cinnamivorans DSM 12816</name>
    <dbReference type="NCBI Taxonomy" id="1122930"/>
    <lineage>
        <taxon>Bacteria</taxon>
        <taxon>Bacillati</taxon>
        <taxon>Bacillota</taxon>
        <taxon>Clostridia</taxon>
        <taxon>Eubacteriales</taxon>
        <taxon>Oscillospiraceae</taxon>
        <taxon>Papillibacter</taxon>
    </lineage>
</organism>
<keyword evidence="5" id="KW-1003">Cell membrane</keyword>
<dbReference type="GO" id="GO:0071978">
    <property type="term" value="P:bacterial-type flagellum-dependent swarming motility"/>
    <property type="evidence" value="ECO:0007669"/>
    <property type="project" value="TreeGrafter"/>
</dbReference>
<dbReference type="Pfam" id="PF01052">
    <property type="entry name" value="FliMN_C"/>
    <property type="match status" value="1"/>
</dbReference>
<dbReference type="Proteomes" id="UP000192790">
    <property type="component" value="Unassembled WGS sequence"/>
</dbReference>
<dbReference type="Pfam" id="PF02154">
    <property type="entry name" value="FliM"/>
    <property type="match status" value="1"/>
</dbReference>
<evidence type="ECO:0000256" key="2">
    <source>
        <dbReference type="ARBA" id="ARBA00004202"/>
    </source>
</evidence>
<dbReference type="EMBL" id="FWXW01000001">
    <property type="protein sequence ID" value="SMC35785.1"/>
    <property type="molecule type" value="Genomic_DNA"/>
</dbReference>
<dbReference type="PANTHER" id="PTHR30034">
    <property type="entry name" value="FLAGELLAR MOTOR SWITCH PROTEIN FLIM"/>
    <property type="match status" value="1"/>
</dbReference>
<accession>A0A1W1YHX9</accession>
<reference evidence="12 13" key="1">
    <citation type="submission" date="2017-04" db="EMBL/GenBank/DDBJ databases">
        <authorList>
            <person name="Afonso C.L."/>
            <person name="Miller P.J."/>
            <person name="Scott M.A."/>
            <person name="Spackman E."/>
            <person name="Goraichik I."/>
            <person name="Dimitrov K.M."/>
            <person name="Suarez D.L."/>
            <person name="Swayne D.E."/>
        </authorList>
    </citation>
    <scope>NUCLEOTIDE SEQUENCE [LARGE SCALE GENOMIC DNA]</scope>
    <source>
        <strain evidence="12 13">DSM 12816</strain>
    </source>
</reference>
<dbReference type="CDD" id="cd17908">
    <property type="entry name" value="FliM"/>
    <property type="match status" value="1"/>
</dbReference>
<gene>
    <name evidence="12" type="ORF">SAMN02745168_0433</name>
</gene>
<keyword evidence="9" id="KW-0975">Bacterial flagellum</keyword>
<proteinExistence type="inferred from homology"/>
<keyword evidence="6" id="KW-0145">Chemotaxis</keyword>
<dbReference type="GO" id="GO:0009425">
    <property type="term" value="C:bacterial-type flagellum basal body"/>
    <property type="evidence" value="ECO:0007669"/>
    <property type="project" value="UniProtKB-SubCell"/>
</dbReference>
<feature type="domain" description="Flagellar motor switch protein FliN-like C-terminal" evidence="11">
    <location>
        <begin position="254"/>
        <end position="324"/>
    </location>
</feature>
<keyword evidence="13" id="KW-1185">Reference proteome</keyword>
<dbReference type="RefSeq" id="WP_159447974.1">
    <property type="nucleotide sequence ID" value="NZ_FWXW01000001.1"/>
</dbReference>
<dbReference type="SUPFAM" id="SSF103039">
    <property type="entry name" value="CheC-like"/>
    <property type="match status" value="1"/>
</dbReference>
<comment type="subcellular location">
    <subcellularLocation>
        <location evidence="1">Bacterial flagellum basal body</location>
    </subcellularLocation>
    <subcellularLocation>
        <location evidence="2">Cell membrane</location>
        <topology evidence="2">Peripheral membrane protein</topology>
    </subcellularLocation>
</comment>
<evidence type="ECO:0000256" key="6">
    <source>
        <dbReference type="ARBA" id="ARBA00022500"/>
    </source>
</evidence>
<dbReference type="PANTHER" id="PTHR30034:SF6">
    <property type="entry name" value="YOP PROTEINS TRANSLOCATION PROTEIN Q"/>
    <property type="match status" value="1"/>
</dbReference>
<dbReference type="NCBIfam" id="TIGR01397">
    <property type="entry name" value="fliM_switch"/>
    <property type="match status" value="1"/>
</dbReference>
<dbReference type="PIRSF" id="PIRSF002888">
    <property type="entry name" value="FliM"/>
    <property type="match status" value="1"/>
</dbReference>
<dbReference type="InterPro" id="IPR001543">
    <property type="entry name" value="FliN-like_C"/>
</dbReference>
<evidence type="ECO:0000256" key="1">
    <source>
        <dbReference type="ARBA" id="ARBA00004117"/>
    </source>
</evidence>
<dbReference type="GO" id="GO:0050918">
    <property type="term" value="P:positive chemotaxis"/>
    <property type="evidence" value="ECO:0007669"/>
    <property type="project" value="TreeGrafter"/>
</dbReference>
<evidence type="ECO:0000256" key="10">
    <source>
        <dbReference type="NCBIfam" id="TIGR01397"/>
    </source>
</evidence>
<evidence type="ECO:0000313" key="13">
    <source>
        <dbReference type="Proteomes" id="UP000192790"/>
    </source>
</evidence>
<evidence type="ECO:0000313" key="12">
    <source>
        <dbReference type="EMBL" id="SMC35785.1"/>
    </source>
</evidence>
<keyword evidence="12" id="KW-0966">Cell projection</keyword>
<dbReference type="GO" id="GO:0003774">
    <property type="term" value="F:cytoskeletal motor activity"/>
    <property type="evidence" value="ECO:0007669"/>
    <property type="project" value="InterPro"/>
</dbReference>
<dbReference type="OrthoDB" id="9806941at2"/>
<dbReference type="PRINTS" id="PR00955">
    <property type="entry name" value="FLGMOTORFLIM"/>
</dbReference>
<evidence type="ECO:0000256" key="7">
    <source>
        <dbReference type="ARBA" id="ARBA00022779"/>
    </source>
</evidence>
<keyword evidence="7" id="KW-0283">Flagellar rotation</keyword>
<dbReference type="Gene3D" id="3.40.1550.10">
    <property type="entry name" value="CheC-like"/>
    <property type="match status" value="1"/>
</dbReference>
<evidence type="ECO:0000259" key="11">
    <source>
        <dbReference type="Pfam" id="PF01052"/>
    </source>
</evidence>
<keyword evidence="8" id="KW-0472">Membrane</keyword>
<evidence type="ECO:0000256" key="5">
    <source>
        <dbReference type="ARBA" id="ARBA00022475"/>
    </source>
</evidence>
<dbReference type="GO" id="GO:0005886">
    <property type="term" value="C:plasma membrane"/>
    <property type="evidence" value="ECO:0007669"/>
    <property type="project" value="UniProtKB-SubCell"/>
</dbReference>
<evidence type="ECO:0000256" key="8">
    <source>
        <dbReference type="ARBA" id="ARBA00023136"/>
    </source>
</evidence>
<evidence type="ECO:0000256" key="4">
    <source>
        <dbReference type="ARBA" id="ARBA00021898"/>
    </source>
</evidence>
<sequence>MSDILSQSEIDRLISELAAGDGAKCLAADEEDSLSVKPYDFRLANRFPKEQIRTINIVMQNFVQLLASYFTTALHSTSEIELLSIEELTFYEFNNALPSPLVLAVVSSPPLEGSILFHLSPEIADCVVSRLFGGNGTNNSQAKKAFTEIELAIIERVIRQMLVFFDEAWAKVIKFRSRLERIETSSQFAQIVDINEPVAVITLNVTMGTVSGVISICLPHMAIEPVAKQLNARLWYSGTKGKKVVPAAEDIEDKIYGTPVEIHAFFNDTSASAKDIACLQVGDVIQLEHKLNEPLTVKVQNIPKFHAFIGTKGLKYAVRVTDVIKGVEEDE</sequence>
<dbReference type="InterPro" id="IPR028976">
    <property type="entry name" value="CheC-like_sf"/>
</dbReference>
<dbReference type="SUPFAM" id="SSF101801">
    <property type="entry name" value="Surface presentation of antigens (SPOA)"/>
    <property type="match status" value="1"/>
</dbReference>
<evidence type="ECO:0000256" key="3">
    <source>
        <dbReference type="ARBA" id="ARBA00011049"/>
    </source>
</evidence>
<protein>
    <recommendedName>
        <fullName evidence="4 10">Flagellar motor switch protein FliM</fullName>
    </recommendedName>
</protein>
<name>A0A1W1YHX9_9FIRM</name>
<evidence type="ECO:0000256" key="9">
    <source>
        <dbReference type="ARBA" id="ARBA00023143"/>
    </source>
</evidence>